<evidence type="ECO:0000313" key="4">
    <source>
        <dbReference type="EMBL" id="MBK0418898.1"/>
    </source>
</evidence>
<reference evidence="4" key="1">
    <citation type="submission" date="2020-12" db="EMBL/GenBank/DDBJ databases">
        <title>Leucobacter sp. CAS1, isolated from Chromium sludge.</title>
        <authorList>
            <person name="Xu Z."/>
        </authorList>
    </citation>
    <scope>NUCLEOTIDE SEQUENCE</scope>
    <source>
        <strain evidence="4">CSA1</strain>
    </source>
</reference>
<dbReference type="NCBIfam" id="NF002571">
    <property type="entry name" value="PRK02220.1"/>
    <property type="match status" value="1"/>
</dbReference>
<evidence type="ECO:0000313" key="5">
    <source>
        <dbReference type="Proteomes" id="UP000608530"/>
    </source>
</evidence>
<dbReference type="Proteomes" id="UP000608530">
    <property type="component" value="Unassembled WGS sequence"/>
</dbReference>
<dbReference type="InterPro" id="IPR004370">
    <property type="entry name" value="4-OT-like_dom"/>
</dbReference>
<dbReference type="GO" id="GO:0016853">
    <property type="term" value="F:isomerase activity"/>
    <property type="evidence" value="ECO:0007669"/>
    <property type="project" value="UniProtKB-KW"/>
</dbReference>
<comment type="caution">
    <text evidence="4">The sequence shown here is derived from an EMBL/GenBank/DDBJ whole genome shotgun (WGS) entry which is preliminary data.</text>
</comment>
<proteinExistence type="inferred from homology"/>
<keyword evidence="5" id="KW-1185">Reference proteome</keyword>
<accession>A0A934Q730</accession>
<evidence type="ECO:0000256" key="2">
    <source>
        <dbReference type="ARBA" id="ARBA00023235"/>
    </source>
</evidence>
<dbReference type="Gene3D" id="3.30.429.10">
    <property type="entry name" value="Macrophage Migration Inhibitory Factor"/>
    <property type="match status" value="1"/>
</dbReference>
<dbReference type="SUPFAM" id="SSF55331">
    <property type="entry name" value="Tautomerase/MIF"/>
    <property type="match status" value="1"/>
</dbReference>
<sequence length="69" mass="7437">MPFVEISVAEGRTQEELRSLMQEVHEAVHRSIGAPEASIRVLVREVPPAQWLSGGVTLAEKAQGAQTTG</sequence>
<dbReference type="Pfam" id="PF01361">
    <property type="entry name" value="Tautomerase"/>
    <property type="match status" value="1"/>
</dbReference>
<dbReference type="InterPro" id="IPR014347">
    <property type="entry name" value="Tautomerase/MIF_sf"/>
</dbReference>
<evidence type="ECO:0000259" key="3">
    <source>
        <dbReference type="Pfam" id="PF01361"/>
    </source>
</evidence>
<name>A0A934Q730_9MICO</name>
<organism evidence="4 5">
    <name type="scientific">Leucobacter chromiisoli</name>
    <dbReference type="NCBI Taxonomy" id="2796471"/>
    <lineage>
        <taxon>Bacteria</taxon>
        <taxon>Bacillati</taxon>
        <taxon>Actinomycetota</taxon>
        <taxon>Actinomycetes</taxon>
        <taxon>Micrococcales</taxon>
        <taxon>Microbacteriaceae</taxon>
        <taxon>Leucobacter</taxon>
    </lineage>
</organism>
<dbReference type="AlphaFoldDB" id="A0A934Q730"/>
<comment type="similarity">
    <text evidence="1">Belongs to the 4-oxalocrotonate tautomerase family.</text>
</comment>
<dbReference type="EMBL" id="JAEHOH010000009">
    <property type="protein sequence ID" value="MBK0418898.1"/>
    <property type="molecule type" value="Genomic_DNA"/>
</dbReference>
<evidence type="ECO:0000256" key="1">
    <source>
        <dbReference type="ARBA" id="ARBA00006723"/>
    </source>
</evidence>
<dbReference type="RefSeq" id="WP_200115041.1">
    <property type="nucleotide sequence ID" value="NZ_JAEHOH010000009.1"/>
</dbReference>
<dbReference type="PANTHER" id="PTHR35530:SF1">
    <property type="entry name" value="2-HYDROXYMUCONATE TAUTOMERASE"/>
    <property type="match status" value="1"/>
</dbReference>
<keyword evidence="2" id="KW-0413">Isomerase</keyword>
<dbReference type="PANTHER" id="PTHR35530">
    <property type="entry name" value="TAUTOMERASE-RELATED"/>
    <property type="match status" value="1"/>
</dbReference>
<feature type="domain" description="4-oxalocrotonate tautomerase-like" evidence="3">
    <location>
        <begin position="2"/>
        <end position="59"/>
    </location>
</feature>
<protein>
    <submittedName>
        <fullName evidence="4">Tautomerase family protein</fullName>
    </submittedName>
</protein>
<gene>
    <name evidence="4" type="ORF">JD276_07610</name>
</gene>